<proteinExistence type="predicted"/>
<dbReference type="PANTHER" id="PTHR43861:SF6">
    <property type="entry name" value="METHYLTRANSFERASE TYPE 11"/>
    <property type="match status" value="1"/>
</dbReference>
<dbReference type="EMBL" id="CADCVX010000042">
    <property type="protein sequence ID" value="CAA9483884.1"/>
    <property type="molecule type" value="Genomic_DNA"/>
</dbReference>
<protein>
    <recommendedName>
        <fullName evidence="2">SAM-dependent methyltransferase</fullName>
    </recommendedName>
</protein>
<dbReference type="SUPFAM" id="SSF53335">
    <property type="entry name" value="S-adenosyl-L-methionine-dependent methyltransferases"/>
    <property type="match status" value="1"/>
</dbReference>
<dbReference type="Pfam" id="PF13489">
    <property type="entry name" value="Methyltransf_23"/>
    <property type="match status" value="1"/>
</dbReference>
<reference evidence="1" key="1">
    <citation type="submission" date="2020-02" db="EMBL/GenBank/DDBJ databases">
        <authorList>
            <person name="Meier V. D."/>
        </authorList>
    </citation>
    <scope>NUCLEOTIDE SEQUENCE</scope>
    <source>
        <strain evidence="1">AVDCRST_MAG91</strain>
    </source>
</reference>
<dbReference type="CDD" id="cd02440">
    <property type="entry name" value="AdoMet_MTases"/>
    <property type="match status" value="1"/>
</dbReference>
<accession>A0A6J4RWF7</accession>
<gene>
    <name evidence="1" type="ORF">AVDCRST_MAG91-164</name>
</gene>
<sequence>MERAVFDRMAEHDRDHWWFTARRDILSDLIGRAAPLPARPRILEVGCGTGHNFDMLRRFGELDATEIDAPAREMASVRLGRAVGGAALPELPGVPDARYHLVALLDVLEHVADDVGALRGIARTLAPDGRILLTVPANPWMWSAHDEVHHHHRRYTADTLRVAVGRAGLRVELLSHFNSLLYPVAAAARLVGKARGKTTSDDGMPPPVVNDALAGIFGLERHLVGRVPLPFGVSLVAILSLDPEQHAVPPAP</sequence>
<dbReference type="InterPro" id="IPR029063">
    <property type="entry name" value="SAM-dependent_MTases_sf"/>
</dbReference>
<organism evidence="1">
    <name type="scientific">uncultured Sphingomonadaceae bacterium</name>
    <dbReference type="NCBI Taxonomy" id="169976"/>
    <lineage>
        <taxon>Bacteria</taxon>
        <taxon>Pseudomonadati</taxon>
        <taxon>Pseudomonadota</taxon>
        <taxon>Alphaproteobacteria</taxon>
        <taxon>Sphingomonadales</taxon>
        <taxon>Sphingomonadaceae</taxon>
        <taxon>environmental samples</taxon>
    </lineage>
</organism>
<dbReference type="Gene3D" id="3.40.50.150">
    <property type="entry name" value="Vaccinia Virus protein VP39"/>
    <property type="match status" value="1"/>
</dbReference>
<dbReference type="AlphaFoldDB" id="A0A6J4RWF7"/>
<dbReference type="PANTHER" id="PTHR43861">
    <property type="entry name" value="TRANS-ACONITATE 2-METHYLTRANSFERASE-RELATED"/>
    <property type="match status" value="1"/>
</dbReference>
<evidence type="ECO:0008006" key="2">
    <source>
        <dbReference type="Google" id="ProtNLM"/>
    </source>
</evidence>
<name>A0A6J4RWF7_9SPHN</name>
<evidence type="ECO:0000313" key="1">
    <source>
        <dbReference type="EMBL" id="CAA9483884.1"/>
    </source>
</evidence>